<evidence type="ECO:0000313" key="2">
    <source>
        <dbReference type="Proteomes" id="UP000259988"/>
    </source>
</evidence>
<name>A0A345M8Y5_9CAUD</name>
<keyword evidence="2" id="KW-1185">Reference proteome</keyword>
<accession>A0A345M8Y5</accession>
<dbReference type="KEGG" id="vg:55609943"/>
<proteinExistence type="predicted"/>
<dbReference type="GeneID" id="55609943"/>
<dbReference type="EMBL" id="MH576965">
    <property type="protein sequence ID" value="AXH66956.1"/>
    <property type="molecule type" value="Genomic_DNA"/>
</dbReference>
<evidence type="ECO:0000313" key="1">
    <source>
        <dbReference type="EMBL" id="AXH66956.1"/>
    </source>
</evidence>
<dbReference type="RefSeq" id="YP_009839646.1">
    <property type="nucleotide sequence ID" value="NC_048721.1"/>
</dbReference>
<organism evidence="1 2">
    <name type="scientific">Streptomyces phage StarPlatinum</name>
    <dbReference type="NCBI Taxonomy" id="2283265"/>
    <lineage>
        <taxon>Viruses</taxon>
        <taxon>Duplodnaviria</taxon>
        <taxon>Heunggongvirae</taxon>
        <taxon>Uroviricota</taxon>
        <taxon>Caudoviricetes</taxon>
        <taxon>Stanwilliamsviridae</taxon>
        <taxon>Boydwoodruffvirinae</taxon>
        <taxon>Karimacvirus</taxon>
        <taxon>Karimacvirus starplatinum</taxon>
        <taxon>Streptomyces virus StarPlatinum</taxon>
    </lineage>
</organism>
<reference evidence="1 2" key="1">
    <citation type="submission" date="2018-07" db="EMBL/GenBank/DDBJ databases">
        <authorList>
            <person name="Cook J.L."/>
            <person name="Tucker S.D."/>
            <person name="Kassa A.K."/>
            <person name="Jones J.A."/>
            <person name="Khadka D."/>
            <person name="Klug H.M."/>
            <person name="Layton S.R."/>
            <person name="Nayek S."/>
            <person name="Bhuiyan S."/>
            <person name="Kim T."/>
            <person name="Hughes L.E."/>
            <person name="Garlena R.A."/>
            <person name="Russell D.A."/>
            <person name="Pope W.H."/>
            <person name="Jacobs-Sera D."/>
            <person name="Hatfull G.F."/>
        </authorList>
    </citation>
    <scope>NUCLEOTIDE SEQUENCE [LARGE SCALE GENOMIC DNA]</scope>
</reference>
<protein>
    <submittedName>
        <fullName evidence="1">Uncharacterized protein</fullName>
    </submittedName>
</protein>
<dbReference type="Proteomes" id="UP000259988">
    <property type="component" value="Segment"/>
</dbReference>
<gene>
    <name evidence="1" type="primary">252</name>
    <name evidence="1" type="ORF">SEA_STARPLATINUM_252</name>
</gene>
<sequence>MSKFEIGTIVVLKNDPEAGVGWEDLRCEVIENDAKPGYMWVQPLSDRPDGFGNSRFFWKTRFMKIDSDTLPQEGNESMPIGTRVMIVNSYEEIHAKPFLEKWQGLVGRTTARPFNGKVRMKLDGPRPDGINIDSNDFFWNLSGLMTD</sequence>